<dbReference type="InterPro" id="IPR011659">
    <property type="entry name" value="WD40"/>
</dbReference>
<protein>
    <submittedName>
        <fullName evidence="5">PD40 domain-containing protein</fullName>
    </submittedName>
</protein>
<evidence type="ECO:0000256" key="3">
    <source>
        <dbReference type="SAM" id="Phobius"/>
    </source>
</evidence>
<evidence type="ECO:0000256" key="2">
    <source>
        <dbReference type="SAM" id="MobiDB-lite"/>
    </source>
</evidence>
<dbReference type="EMBL" id="JAPCID010000011">
    <property type="protein sequence ID" value="MDA0137797.1"/>
    <property type="molecule type" value="Genomic_DNA"/>
</dbReference>
<name>A0ABT4RGY5_9ACTN</name>
<evidence type="ECO:0000313" key="5">
    <source>
        <dbReference type="EMBL" id="MDA0137797.1"/>
    </source>
</evidence>
<dbReference type="Pfam" id="PF07676">
    <property type="entry name" value="PD40"/>
    <property type="match status" value="3"/>
</dbReference>
<keyword evidence="3" id="KW-1133">Transmembrane helix</keyword>
<evidence type="ECO:0000313" key="6">
    <source>
        <dbReference type="Proteomes" id="UP001147700"/>
    </source>
</evidence>
<evidence type="ECO:0000256" key="1">
    <source>
        <dbReference type="ARBA" id="ARBA00009820"/>
    </source>
</evidence>
<feature type="transmembrane region" description="Helical" evidence="3">
    <location>
        <begin position="629"/>
        <end position="648"/>
    </location>
</feature>
<feature type="region of interest" description="Disordered" evidence="2">
    <location>
        <begin position="218"/>
        <end position="240"/>
    </location>
</feature>
<keyword evidence="3" id="KW-0812">Transmembrane</keyword>
<dbReference type="SUPFAM" id="SSF69304">
    <property type="entry name" value="Tricorn protease N-terminal domain"/>
    <property type="match status" value="1"/>
</dbReference>
<dbReference type="Proteomes" id="UP001147700">
    <property type="component" value="Unassembled WGS sequence"/>
</dbReference>
<feature type="signal peptide" evidence="4">
    <location>
        <begin position="1"/>
        <end position="22"/>
    </location>
</feature>
<dbReference type="InterPro" id="IPR011042">
    <property type="entry name" value="6-blade_b-propeller_TolB-like"/>
</dbReference>
<keyword evidence="3" id="KW-0472">Membrane</keyword>
<keyword evidence="4" id="KW-0732">Signal</keyword>
<dbReference type="Gene3D" id="2.120.10.30">
    <property type="entry name" value="TolB, C-terminal domain"/>
    <property type="match status" value="2"/>
</dbReference>
<comment type="caution">
    <text evidence="5">The sequence shown here is derived from an EMBL/GenBank/DDBJ whole genome shotgun (WGS) entry which is preliminary data.</text>
</comment>
<proteinExistence type="inferred from homology"/>
<gene>
    <name evidence="5" type="ORF">OJ962_09830</name>
</gene>
<accession>A0ABT4RGY5</accession>
<dbReference type="RefSeq" id="WP_202952937.1">
    <property type="nucleotide sequence ID" value="NZ_JAPCID010000011.1"/>
</dbReference>
<evidence type="ECO:0000256" key="4">
    <source>
        <dbReference type="SAM" id="SignalP"/>
    </source>
</evidence>
<reference evidence="5" key="1">
    <citation type="submission" date="2022-10" db="EMBL/GenBank/DDBJ databases">
        <title>The WGS of Solirubrobacter sp. CPCC 204708.</title>
        <authorList>
            <person name="Jiang Z."/>
        </authorList>
    </citation>
    <scope>NUCLEOTIDE SEQUENCE</scope>
    <source>
        <strain evidence="5">CPCC 204708</strain>
    </source>
</reference>
<sequence>MRTRTAALALAATLAAAAPAHAQDPEAPDGAPKHWLANEDWINYLWLPYEEARLYELIGHSRGDVFRWVRDEKTIAELARTNGWEPRKLAEALVEPRRGTVSAAKLRELADRAERTLTQGHLGQHILFHALHQTAVPEKATVIFGTRDRDEFLKLRRAELSPLQICELNGKTRVEAQKGVSDALREAAARGVRDGSLPPAQAEVMLDRQLRQVPRWLGQHRYNGPSGGANKPDLPEADAAKHPSLSANGLTVVWDAYRADVAQAERFGEIHVRAAVLGQRKFSVTPPRAETRRPRSAYNSVVSADGTAVAFETAESTYPLAKRVGQMTVHVRDLATGAVTRVSHAFRPKGAPTRTAFNPALSADGNVVAFEATDAGRNGTPSENGLWVVDRARRRERLVTASSRGAAYLPEVAGDGRTVVYTSAEADNAGLTHIYSTNLHTRKTTLVSRASAPADGDAYDPSVSHDGRYVAFTSRARNLGGDGRADVYVRDLKAGATRLVTGAIKADAGSPSLSADGRYVAFVVRVGRPNGTQKSLRSRIWRHDLQTGRNTLVSRAAGRRGEPGDGLATDPAISADGQRVAFASTGGNLAEGKPDGIAGVFVRDLARHTTTLLSTHAQRPGSGPDVVRIVAPAGSGVAALAATGLLLVRRRRRRQM</sequence>
<organism evidence="5 6">
    <name type="scientific">Solirubrobacter deserti</name>
    <dbReference type="NCBI Taxonomy" id="2282478"/>
    <lineage>
        <taxon>Bacteria</taxon>
        <taxon>Bacillati</taxon>
        <taxon>Actinomycetota</taxon>
        <taxon>Thermoleophilia</taxon>
        <taxon>Solirubrobacterales</taxon>
        <taxon>Solirubrobacteraceae</taxon>
        <taxon>Solirubrobacter</taxon>
    </lineage>
</organism>
<keyword evidence="6" id="KW-1185">Reference proteome</keyword>
<comment type="similarity">
    <text evidence="1">Belongs to the TolB family.</text>
</comment>
<dbReference type="PANTHER" id="PTHR36842">
    <property type="entry name" value="PROTEIN TOLB HOMOLOG"/>
    <property type="match status" value="1"/>
</dbReference>
<feature type="chain" id="PRO_5046664342" evidence="4">
    <location>
        <begin position="23"/>
        <end position="656"/>
    </location>
</feature>